<dbReference type="InterPro" id="IPR057326">
    <property type="entry name" value="KR_dom"/>
</dbReference>
<dbReference type="PROSITE" id="PS00061">
    <property type="entry name" value="ADH_SHORT"/>
    <property type="match status" value="1"/>
</dbReference>
<dbReference type="InterPro" id="IPR002347">
    <property type="entry name" value="SDR_fam"/>
</dbReference>
<evidence type="ECO:0000259" key="5">
    <source>
        <dbReference type="SMART" id="SM00822"/>
    </source>
</evidence>
<reference evidence="6 7" key="1">
    <citation type="submission" date="2021-07" db="EMBL/GenBank/DDBJ databases">
        <title>Complete genome sequence of nontuberculous Mycobacterium sp. TY59.</title>
        <authorList>
            <person name="Fukushima K."/>
        </authorList>
    </citation>
    <scope>NUCLEOTIDE SEQUENCE [LARGE SCALE GENOMIC DNA]</scope>
    <source>
        <strain evidence="6 7">TY59</strain>
    </source>
</reference>
<dbReference type="EMBL" id="AP024828">
    <property type="protein sequence ID" value="BCZ21955.1"/>
    <property type="molecule type" value="Genomic_DNA"/>
</dbReference>
<evidence type="ECO:0000256" key="4">
    <source>
        <dbReference type="ARBA" id="ARBA00023027"/>
    </source>
</evidence>
<dbReference type="PANTHER" id="PTHR43943:SF17">
    <property type="entry name" value="3-PHENYLPROPIONATE-DIHYDRODIOL_CINNAMIC ACID-DIHYDRODIOL DEHYDROGENASE"/>
    <property type="match status" value="1"/>
</dbReference>
<dbReference type="Gene3D" id="3.40.50.720">
    <property type="entry name" value="NAD(P)-binding Rossmann-like Domain"/>
    <property type="match status" value="1"/>
</dbReference>
<gene>
    <name evidence="6" type="ORF">MTY59_18100</name>
</gene>
<organism evidence="6 7">
    <name type="scientific">Mycobacterium senriense</name>
    <dbReference type="NCBI Taxonomy" id="2775496"/>
    <lineage>
        <taxon>Bacteria</taxon>
        <taxon>Bacillati</taxon>
        <taxon>Actinomycetota</taxon>
        <taxon>Actinomycetes</taxon>
        <taxon>Mycobacteriales</taxon>
        <taxon>Mycobacteriaceae</taxon>
        <taxon>Mycobacterium</taxon>
        <taxon>Mycobacterium avium complex (MAC)</taxon>
    </lineage>
</organism>
<keyword evidence="4" id="KW-0520">NAD</keyword>
<dbReference type="NCBIfam" id="NF004528">
    <property type="entry name" value="PRK05875.1"/>
    <property type="match status" value="1"/>
</dbReference>
<comment type="similarity">
    <text evidence="1">Belongs to the short-chain dehydrogenases/reductases (SDR) family.</text>
</comment>
<dbReference type="NCBIfam" id="NF005559">
    <property type="entry name" value="PRK07231.1"/>
    <property type="match status" value="1"/>
</dbReference>
<dbReference type="Pfam" id="PF13561">
    <property type="entry name" value="adh_short_C2"/>
    <property type="match status" value="1"/>
</dbReference>
<keyword evidence="3" id="KW-0560">Oxidoreductase</keyword>
<evidence type="ECO:0000256" key="1">
    <source>
        <dbReference type="ARBA" id="ARBA00006484"/>
    </source>
</evidence>
<evidence type="ECO:0000256" key="2">
    <source>
        <dbReference type="ARBA" id="ARBA00022797"/>
    </source>
</evidence>
<feature type="domain" description="Ketoreductase" evidence="5">
    <location>
        <begin position="8"/>
        <end position="191"/>
    </location>
</feature>
<evidence type="ECO:0000313" key="7">
    <source>
        <dbReference type="Proteomes" id="UP000826012"/>
    </source>
</evidence>
<evidence type="ECO:0000313" key="6">
    <source>
        <dbReference type="EMBL" id="BCZ21955.1"/>
    </source>
</evidence>
<dbReference type="SUPFAM" id="SSF51735">
    <property type="entry name" value="NAD(P)-binding Rossmann-fold domains"/>
    <property type="match status" value="1"/>
</dbReference>
<proteinExistence type="inferred from homology"/>
<dbReference type="SMART" id="SM00822">
    <property type="entry name" value="PKS_KR"/>
    <property type="match status" value="1"/>
</dbReference>
<dbReference type="InterPro" id="IPR036291">
    <property type="entry name" value="NAD(P)-bd_dom_sf"/>
</dbReference>
<accession>A0ABN6IDW5</accession>
<dbReference type="InterPro" id="IPR020904">
    <property type="entry name" value="Sc_DH/Rdtase_CS"/>
</dbReference>
<dbReference type="PRINTS" id="PR00081">
    <property type="entry name" value="GDHRDH"/>
</dbReference>
<dbReference type="RefSeq" id="WP_221045345.1">
    <property type="nucleotide sequence ID" value="NZ_AP024828.1"/>
</dbReference>
<protein>
    <submittedName>
        <fullName evidence="6">Short-chain dehydrogenase</fullName>
    </submittedName>
</protein>
<name>A0ABN6IDW5_9MYCO</name>
<keyword evidence="7" id="KW-1185">Reference proteome</keyword>
<sequence length="280" mass="29023">MLAPLKDRVVLVTGGGSGIGAGVGEAVVEAGGRVVLLGRNHDKLTAAANKFISAGAQPDTIRCVPADVTDEEQISSAVAQTADWFGRLDGVVHCAGGSESIGPLPQMDSAAWRRTVDLNINGSMYLLKHSSPAMIRSGGGSFVAVSSIASAVTHRWFGAYGVSKAGLDHLVQLAADELGASSIRVNAIRPGLTRTELVEAVLSSPEISADYRINTPLPRVGEVGDVGNLAVFLLSDLASWITGEIINVDGGQHLRRGPDMSAMFEPIFGAEALRGVVSAT</sequence>
<dbReference type="CDD" id="cd05233">
    <property type="entry name" value="SDR_c"/>
    <property type="match status" value="1"/>
</dbReference>
<keyword evidence="2" id="KW-0058">Aromatic hydrocarbons catabolism</keyword>
<evidence type="ECO:0000256" key="3">
    <source>
        <dbReference type="ARBA" id="ARBA00023002"/>
    </source>
</evidence>
<dbReference type="PANTHER" id="PTHR43943">
    <property type="entry name" value="DEHYDROGENASE/REDUCTASE (SDR FAMILY) MEMBER 4"/>
    <property type="match status" value="1"/>
</dbReference>
<dbReference type="Proteomes" id="UP000826012">
    <property type="component" value="Chromosome"/>
</dbReference>